<reference evidence="1 3" key="2">
    <citation type="journal article" date="2014" name="BMC Genomics">
        <title>An improved genome release (version Mt4.0) for the model legume Medicago truncatula.</title>
        <authorList>
            <person name="Tang H."/>
            <person name="Krishnakumar V."/>
            <person name="Bidwell S."/>
            <person name="Rosen B."/>
            <person name="Chan A."/>
            <person name="Zhou S."/>
            <person name="Gentzbittel L."/>
            <person name="Childs K.L."/>
            <person name="Yandell M."/>
            <person name="Gundlach H."/>
            <person name="Mayer K.F."/>
            <person name="Schwartz D.C."/>
            <person name="Town C.D."/>
        </authorList>
    </citation>
    <scope>GENOME REANNOTATION</scope>
    <source>
        <strain evidence="1">A17</strain>
        <strain evidence="2 3">cv. Jemalong A17</strain>
    </source>
</reference>
<sequence>MAWRYNITTMLVLNNLFYHLSRKFVQYLLEANYIAHISHLISTWKILAIRKDSKKLQKKFALRSLKIPPQIDILGEKYCYHTHNACNTSNNLKSYSNFSFSAYH</sequence>
<proteinExistence type="predicted"/>
<dbReference type="HOGENOM" id="CLU_2254095_0_0_1"/>
<evidence type="ECO:0000313" key="2">
    <source>
        <dbReference type="EnsemblPlants" id="KEH37395"/>
    </source>
</evidence>
<organism evidence="1 3">
    <name type="scientific">Medicago truncatula</name>
    <name type="common">Barrel medic</name>
    <name type="synonym">Medicago tribuloides</name>
    <dbReference type="NCBI Taxonomy" id="3880"/>
    <lineage>
        <taxon>Eukaryota</taxon>
        <taxon>Viridiplantae</taxon>
        <taxon>Streptophyta</taxon>
        <taxon>Embryophyta</taxon>
        <taxon>Tracheophyta</taxon>
        <taxon>Spermatophyta</taxon>
        <taxon>Magnoliopsida</taxon>
        <taxon>eudicotyledons</taxon>
        <taxon>Gunneridae</taxon>
        <taxon>Pentapetalae</taxon>
        <taxon>rosids</taxon>
        <taxon>fabids</taxon>
        <taxon>Fabales</taxon>
        <taxon>Fabaceae</taxon>
        <taxon>Papilionoideae</taxon>
        <taxon>50 kb inversion clade</taxon>
        <taxon>NPAAA clade</taxon>
        <taxon>Hologalegina</taxon>
        <taxon>IRL clade</taxon>
        <taxon>Trifolieae</taxon>
        <taxon>Medicago</taxon>
    </lineage>
</organism>
<reference evidence="1 3" key="1">
    <citation type="journal article" date="2011" name="Nature">
        <title>The Medicago genome provides insight into the evolution of rhizobial symbioses.</title>
        <authorList>
            <person name="Young N.D."/>
            <person name="Debelle F."/>
            <person name="Oldroyd G.E."/>
            <person name="Geurts R."/>
            <person name="Cannon S.B."/>
            <person name="Udvardi M.K."/>
            <person name="Benedito V.A."/>
            <person name="Mayer K.F."/>
            <person name="Gouzy J."/>
            <person name="Schoof H."/>
            <person name="Van de Peer Y."/>
            <person name="Proost S."/>
            <person name="Cook D.R."/>
            <person name="Meyers B.C."/>
            <person name="Spannagl M."/>
            <person name="Cheung F."/>
            <person name="De Mita S."/>
            <person name="Krishnakumar V."/>
            <person name="Gundlach H."/>
            <person name="Zhou S."/>
            <person name="Mudge J."/>
            <person name="Bharti A.K."/>
            <person name="Murray J.D."/>
            <person name="Naoumkina M.A."/>
            <person name="Rosen B."/>
            <person name="Silverstein K.A."/>
            <person name="Tang H."/>
            <person name="Rombauts S."/>
            <person name="Zhao P.X."/>
            <person name="Zhou P."/>
            <person name="Barbe V."/>
            <person name="Bardou P."/>
            <person name="Bechner M."/>
            <person name="Bellec A."/>
            <person name="Berger A."/>
            <person name="Berges H."/>
            <person name="Bidwell S."/>
            <person name="Bisseling T."/>
            <person name="Choisne N."/>
            <person name="Couloux A."/>
            <person name="Denny R."/>
            <person name="Deshpande S."/>
            <person name="Dai X."/>
            <person name="Doyle J.J."/>
            <person name="Dudez A.M."/>
            <person name="Farmer A.D."/>
            <person name="Fouteau S."/>
            <person name="Franken C."/>
            <person name="Gibelin C."/>
            <person name="Gish J."/>
            <person name="Goldstein S."/>
            <person name="Gonzalez A.J."/>
            <person name="Green P.J."/>
            <person name="Hallab A."/>
            <person name="Hartog M."/>
            <person name="Hua A."/>
            <person name="Humphray S.J."/>
            <person name="Jeong D.H."/>
            <person name="Jing Y."/>
            <person name="Jocker A."/>
            <person name="Kenton S.M."/>
            <person name="Kim D.J."/>
            <person name="Klee K."/>
            <person name="Lai H."/>
            <person name="Lang C."/>
            <person name="Lin S."/>
            <person name="Macmil S.L."/>
            <person name="Magdelenat G."/>
            <person name="Matthews L."/>
            <person name="McCorrison J."/>
            <person name="Monaghan E.L."/>
            <person name="Mun J.H."/>
            <person name="Najar F.Z."/>
            <person name="Nicholson C."/>
            <person name="Noirot C."/>
            <person name="O'Bleness M."/>
            <person name="Paule C.R."/>
            <person name="Poulain J."/>
            <person name="Prion F."/>
            <person name="Qin B."/>
            <person name="Qu C."/>
            <person name="Retzel E.F."/>
            <person name="Riddle C."/>
            <person name="Sallet E."/>
            <person name="Samain S."/>
            <person name="Samson N."/>
            <person name="Sanders I."/>
            <person name="Saurat O."/>
            <person name="Scarpelli C."/>
            <person name="Schiex T."/>
            <person name="Segurens B."/>
            <person name="Severin A.J."/>
            <person name="Sherrier D.J."/>
            <person name="Shi R."/>
            <person name="Sims S."/>
            <person name="Singer S.R."/>
            <person name="Sinharoy S."/>
            <person name="Sterck L."/>
            <person name="Viollet A."/>
            <person name="Wang B.B."/>
            <person name="Wang K."/>
            <person name="Wang M."/>
            <person name="Wang X."/>
            <person name="Warfsmann J."/>
            <person name="Weissenbach J."/>
            <person name="White D.D."/>
            <person name="White J.D."/>
            <person name="Wiley G.B."/>
            <person name="Wincker P."/>
            <person name="Xing Y."/>
            <person name="Yang L."/>
            <person name="Yao Z."/>
            <person name="Ying F."/>
            <person name="Zhai J."/>
            <person name="Zhou L."/>
            <person name="Zuber A."/>
            <person name="Denarie J."/>
            <person name="Dixon R.A."/>
            <person name="May G.D."/>
            <person name="Schwartz D.C."/>
            <person name="Rogers J."/>
            <person name="Quetier F."/>
            <person name="Town C.D."/>
            <person name="Roe B.A."/>
        </authorList>
    </citation>
    <scope>NUCLEOTIDE SEQUENCE [LARGE SCALE GENOMIC DNA]</scope>
    <source>
        <strain evidence="1">A17</strain>
        <strain evidence="2 3">cv. Jemalong A17</strain>
    </source>
</reference>
<evidence type="ECO:0000313" key="3">
    <source>
        <dbReference type="Proteomes" id="UP000002051"/>
    </source>
</evidence>
<gene>
    <name evidence="1" type="ordered locus">MTR_2g438530</name>
</gene>
<evidence type="ECO:0000313" key="1">
    <source>
        <dbReference type="EMBL" id="KEH37395.1"/>
    </source>
</evidence>
<dbReference type="Proteomes" id="UP000002051">
    <property type="component" value="Chromosome 2"/>
</dbReference>
<accession>A0A072VGZ8</accession>
<protein>
    <submittedName>
        <fullName evidence="1 2">Uncharacterized protein</fullName>
    </submittedName>
</protein>
<reference evidence="2" key="3">
    <citation type="submission" date="2015-04" db="UniProtKB">
        <authorList>
            <consortium name="EnsemblPlants"/>
        </authorList>
    </citation>
    <scope>IDENTIFICATION</scope>
    <source>
        <strain evidence="2">cv. Jemalong A17</strain>
    </source>
</reference>
<name>A0A072VGZ8_MEDTR</name>
<dbReference type="AlphaFoldDB" id="A0A072VGZ8"/>
<keyword evidence="3" id="KW-1185">Reference proteome</keyword>
<dbReference type="EnsemblPlants" id="KEH37395">
    <property type="protein sequence ID" value="KEH37395"/>
    <property type="gene ID" value="MTR_2g438530"/>
</dbReference>
<dbReference type="EMBL" id="CM001218">
    <property type="protein sequence ID" value="KEH37395.1"/>
    <property type="molecule type" value="Genomic_DNA"/>
</dbReference>